<dbReference type="Proteomes" id="UP000078551">
    <property type="component" value="Chromosome"/>
</dbReference>
<protein>
    <submittedName>
        <fullName evidence="3">Uncharacterized protein</fullName>
    </submittedName>
</protein>
<organism evidence="3 5">
    <name type="scientific">Rhizobium phaseoli</name>
    <dbReference type="NCBI Taxonomy" id="396"/>
    <lineage>
        <taxon>Bacteria</taxon>
        <taxon>Pseudomonadati</taxon>
        <taxon>Pseudomonadota</taxon>
        <taxon>Alphaproteobacteria</taxon>
        <taxon>Hyphomicrobiales</taxon>
        <taxon>Rhizobiaceae</taxon>
        <taxon>Rhizobium/Agrobacterium group</taxon>
        <taxon>Rhizobium</taxon>
    </lineage>
</organism>
<gene>
    <name evidence="2" type="ORF">AMC81_CH02739</name>
    <name evidence="3" type="ORF">HER27_005970</name>
</gene>
<keyword evidence="4" id="KW-1185">Reference proteome</keyword>
<sequence>MASYSIDDAIRELAPALSKAPARAVSGEWTSTTMQAGHSSSTGGYRDAAGKTVSDDSRDLLRDIGDVVEKLDAAATERFNQVVVRWKKPALPFMRAQVTIETSFDQAIVPRGPDDAIYERAASARRAFWQSRGTVRGGFAAERATTNVYAQTKWFGPHRRILVIDAPGRMFLATDGLSTPWAGISDPENGVECELFMGFGAATLDATTIADWGNLLINLGDLVADGYRVARDVEKHGAILFCRLTADYLPLTRIVLGLDPGRIDGMPFGSVPLIRATAIAETEIEGGDLDEDWGASAARQALAKRGIAL</sequence>
<feature type="compositionally biased region" description="Polar residues" evidence="1">
    <location>
        <begin position="28"/>
        <end position="43"/>
    </location>
</feature>
<evidence type="ECO:0000313" key="4">
    <source>
        <dbReference type="Proteomes" id="UP000078551"/>
    </source>
</evidence>
<dbReference type="GeneID" id="45958022"/>
<evidence type="ECO:0000313" key="5">
    <source>
        <dbReference type="Proteomes" id="UP000540266"/>
    </source>
</evidence>
<dbReference type="RefSeq" id="WP_064825402.1">
    <property type="nucleotide sequence ID" value="NZ_CP013532.1"/>
</dbReference>
<evidence type="ECO:0000313" key="3">
    <source>
        <dbReference type="EMBL" id="QPK10106.1"/>
    </source>
</evidence>
<dbReference type="Proteomes" id="UP000540266">
    <property type="component" value="Chromosome"/>
</dbReference>
<accession>A0A192TAD9</accession>
<evidence type="ECO:0000313" key="2">
    <source>
        <dbReference type="EMBL" id="ANL85499.1"/>
    </source>
</evidence>
<feature type="region of interest" description="Disordered" evidence="1">
    <location>
        <begin position="25"/>
        <end position="52"/>
    </location>
</feature>
<dbReference type="EMBL" id="CP013568">
    <property type="protein sequence ID" value="ANL85499.1"/>
    <property type="molecule type" value="Genomic_DNA"/>
</dbReference>
<evidence type="ECO:0000256" key="1">
    <source>
        <dbReference type="SAM" id="MobiDB-lite"/>
    </source>
</evidence>
<dbReference type="EMBL" id="CP064931">
    <property type="protein sequence ID" value="QPK10106.1"/>
    <property type="molecule type" value="Genomic_DNA"/>
</dbReference>
<reference evidence="3 5" key="2">
    <citation type="submission" date="2020-11" db="EMBL/GenBank/DDBJ databases">
        <title>Indigenous Rhizobia Nodulating Common beans in Western Kenya.</title>
        <authorList>
            <person name="Wekesa C.S."/>
            <person name="Oelmueller R."/>
            <person name="Furch A.C."/>
        </authorList>
    </citation>
    <scope>NUCLEOTIDE SEQUENCE [LARGE SCALE GENOMIC DNA]</scope>
    <source>
        <strain evidence="5">BS3</strain>
        <strain evidence="3">S3</strain>
    </source>
</reference>
<reference evidence="2 4" key="1">
    <citation type="submission" date="2015-11" db="EMBL/GenBank/DDBJ databases">
        <title>The limits of bacterial species coexistence and the symbiotic plasmid transference in sympatric Rhizobium populations.</title>
        <authorList>
            <person name="Perez-Carrascal O.M."/>
            <person name="VanInsberghe D."/>
            <person name="Juarez S."/>
            <person name="Polz M.F."/>
            <person name="Vinuesa P."/>
            <person name="Gonzalez V."/>
        </authorList>
    </citation>
    <scope>NUCLEOTIDE SEQUENCE [LARGE SCALE GENOMIC DNA]</scope>
    <source>
        <strain evidence="2 4">N771</strain>
    </source>
</reference>
<name>A0A192TAD9_9HYPH</name>
<dbReference type="AlphaFoldDB" id="A0A192TAD9"/>
<proteinExistence type="predicted"/>